<dbReference type="RefSeq" id="WP_036938966.1">
    <property type="nucleotide sequence ID" value="NZ_JQKC01000008.1"/>
</dbReference>
<dbReference type="EMBL" id="LGTC01000001">
    <property type="protein sequence ID" value="KNY27937.1"/>
    <property type="molecule type" value="Genomic_DNA"/>
</dbReference>
<keyword evidence="1" id="KW-0812">Transmembrane</keyword>
<protein>
    <submittedName>
        <fullName evidence="2">Uncharacterized protein</fullName>
    </submittedName>
</protein>
<reference evidence="4" key="2">
    <citation type="submission" date="2015-07" db="EMBL/GenBank/DDBJ databases">
        <title>Near-Complete Genome Sequence of the Cellulolytic Bacterium Bacteroides (Pseudobacteroides) cellulosolvens ATCC 35603.</title>
        <authorList>
            <person name="Dassa B."/>
            <person name="Utturkar S.M."/>
            <person name="Klingeman D.M."/>
            <person name="Hurt R.A."/>
            <person name="Keller M."/>
            <person name="Xu J."/>
            <person name="Reddy Y.H.K."/>
            <person name="Borovok I."/>
            <person name="Grinberg I.R."/>
            <person name="Lamed R."/>
            <person name="Zhivin O."/>
            <person name="Bayer E.A."/>
            <person name="Brown S.D."/>
        </authorList>
    </citation>
    <scope>NUCLEOTIDE SEQUENCE [LARGE SCALE GENOMIC DNA]</scope>
    <source>
        <strain evidence="4">DSM 2933</strain>
    </source>
</reference>
<evidence type="ECO:0000313" key="4">
    <source>
        <dbReference type="Proteomes" id="UP000036923"/>
    </source>
</evidence>
<organism evidence="2 4">
    <name type="scientific">Pseudobacteroides cellulosolvens ATCC 35603 = DSM 2933</name>
    <dbReference type="NCBI Taxonomy" id="398512"/>
    <lineage>
        <taxon>Bacteria</taxon>
        <taxon>Bacillati</taxon>
        <taxon>Bacillota</taxon>
        <taxon>Clostridia</taxon>
        <taxon>Eubacteriales</taxon>
        <taxon>Oscillospiraceae</taxon>
        <taxon>Pseudobacteroides</taxon>
    </lineage>
</organism>
<feature type="transmembrane region" description="Helical" evidence="1">
    <location>
        <begin position="82"/>
        <end position="99"/>
    </location>
</feature>
<sequence>MEDITTQTGAPIEQINNNSRVWNPNTLKWITIFLSGITGIILYIINYYRLDHPNKKQKLLLGIVFFILLTIVVIALPNFNSVRYVFFGINIALGIYYSADQKNYFTQHIKDGGRKASAWSAIGLSILFLVTYLFIVGILIYVVDLILSSVIYKSF</sequence>
<accession>A0A0L6JRB6</accession>
<keyword evidence="1" id="KW-1133">Transmembrane helix</keyword>
<proteinExistence type="predicted"/>
<feature type="transmembrane region" description="Helical" evidence="1">
    <location>
        <begin position="59"/>
        <end position="76"/>
    </location>
</feature>
<evidence type="ECO:0000256" key="1">
    <source>
        <dbReference type="SAM" id="Phobius"/>
    </source>
</evidence>
<reference evidence="2" key="1">
    <citation type="submission" date="2015-07" db="EMBL/GenBank/DDBJ databases">
        <title>MeaNS - Measles Nucleotide Surveillance Program.</title>
        <authorList>
            <person name="Tran T."/>
            <person name="Druce J."/>
        </authorList>
    </citation>
    <scope>NUCLEOTIDE SEQUENCE</scope>
    <source>
        <strain evidence="2">DSM 2933</strain>
    </source>
</reference>
<dbReference type="EMBL" id="LGTC01000001">
    <property type="protein sequence ID" value="KNY27943.1"/>
    <property type="molecule type" value="Genomic_DNA"/>
</dbReference>
<keyword evidence="1" id="KW-0472">Membrane</keyword>
<dbReference type="Proteomes" id="UP000036923">
    <property type="component" value="Unassembled WGS sequence"/>
</dbReference>
<dbReference type="AlphaFoldDB" id="A0A0L6JRB6"/>
<dbReference type="STRING" id="398512.Bccel_3208"/>
<evidence type="ECO:0000313" key="2">
    <source>
        <dbReference type="EMBL" id="KNY27937.1"/>
    </source>
</evidence>
<dbReference type="eggNOG" id="ENOG5033DTZ">
    <property type="taxonomic scope" value="Bacteria"/>
</dbReference>
<feature type="transmembrane region" description="Helical" evidence="1">
    <location>
        <begin position="29"/>
        <end position="47"/>
    </location>
</feature>
<dbReference type="OrthoDB" id="10005197at2"/>
<comment type="caution">
    <text evidence="2">The sequence shown here is derived from an EMBL/GenBank/DDBJ whole genome shotgun (WGS) entry which is preliminary data.</text>
</comment>
<keyword evidence="4" id="KW-1185">Reference proteome</keyword>
<evidence type="ECO:0000313" key="3">
    <source>
        <dbReference type="EMBL" id="KNY27943.1"/>
    </source>
</evidence>
<name>A0A0L6JRB6_9FIRM</name>
<feature type="transmembrane region" description="Helical" evidence="1">
    <location>
        <begin position="119"/>
        <end position="143"/>
    </location>
</feature>
<gene>
    <name evidence="2" type="ORF">Bccel_3208</name>
    <name evidence="3" type="ORF">Bccel_3214</name>
</gene>